<proteinExistence type="predicted"/>
<dbReference type="AlphaFoldDB" id="A0A381VLL6"/>
<name>A0A381VLL6_9ZZZZ</name>
<accession>A0A381VLL6</accession>
<gene>
    <name evidence="1" type="ORF">METZ01_LOCUS93522</name>
</gene>
<sequence>MSVRVRVIEGNGEADHGINNNSRNHSTECINQQPKGSNSANWIACSTTSSGPPAFDTTKNVTAPKATIALKTVSTTAQFISRETTK</sequence>
<protein>
    <submittedName>
        <fullName evidence="1">Uncharacterized protein</fullName>
    </submittedName>
</protein>
<evidence type="ECO:0000313" key="1">
    <source>
        <dbReference type="EMBL" id="SVA40668.1"/>
    </source>
</evidence>
<reference evidence="1" key="1">
    <citation type="submission" date="2018-05" db="EMBL/GenBank/DDBJ databases">
        <authorList>
            <person name="Lanie J.A."/>
            <person name="Ng W.-L."/>
            <person name="Kazmierczak K.M."/>
            <person name="Andrzejewski T.M."/>
            <person name="Davidsen T.M."/>
            <person name="Wayne K.J."/>
            <person name="Tettelin H."/>
            <person name="Glass J.I."/>
            <person name="Rusch D."/>
            <person name="Podicherti R."/>
            <person name="Tsui H.-C.T."/>
            <person name="Winkler M.E."/>
        </authorList>
    </citation>
    <scope>NUCLEOTIDE SEQUENCE</scope>
</reference>
<dbReference type="EMBL" id="UINC01009052">
    <property type="protein sequence ID" value="SVA40668.1"/>
    <property type="molecule type" value="Genomic_DNA"/>
</dbReference>
<organism evidence="1">
    <name type="scientific">marine metagenome</name>
    <dbReference type="NCBI Taxonomy" id="408172"/>
    <lineage>
        <taxon>unclassified sequences</taxon>
        <taxon>metagenomes</taxon>
        <taxon>ecological metagenomes</taxon>
    </lineage>
</organism>